<proteinExistence type="predicted"/>
<dbReference type="GO" id="GO:1903806">
    <property type="term" value="P:L-isoleucine import across plasma membrane"/>
    <property type="evidence" value="ECO:0007669"/>
    <property type="project" value="TreeGrafter"/>
</dbReference>
<dbReference type="GO" id="GO:0015808">
    <property type="term" value="P:L-alanine transport"/>
    <property type="evidence" value="ECO:0007669"/>
    <property type="project" value="TreeGrafter"/>
</dbReference>
<comment type="caution">
    <text evidence="6">The sequence shown here is derived from an EMBL/GenBank/DDBJ whole genome shotgun (WGS) entry which is preliminary data.</text>
</comment>
<gene>
    <name evidence="6" type="ORF">DIC66_19190</name>
</gene>
<dbReference type="GO" id="GO:0015192">
    <property type="term" value="F:L-phenylalanine transmembrane transporter activity"/>
    <property type="evidence" value="ECO:0007669"/>
    <property type="project" value="TreeGrafter"/>
</dbReference>
<dbReference type="GO" id="GO:0042941">
    <property type="term" value="P:D-alanine transmembrane transport"/>
    <property type="evidence" value="ECO:0007669"/>
    <property type="project" value="TreeGrafter"/>
</dbReference>
<dbReference type="CDD" id="cd03219">
    <property type="entry name" value="ABC_Mj1267_LivG_branched"/>
    <property type="match status" value="1"/>
</dbReference>
<evidence type="ECO:0000313" key="7">
    <source>
        <dbReference type="Proteomes" id="UP000260665"/>
    </source>
</evidence>
<dbReference type="InterPro" id="IPR027417">
    <property type="entry name" value="P-loop_NTPase"/>
</dbReference>
<keyword evidence="3" id="KW-0547">Nucleotide-binding</keyword>
<evidence type="ECO:0000256" key="4">
    <source>
        <dbReference type="ARBA" id="ARBA00022840"/>
    </source>
</evidence>
<dbReference type="InterPro" id="IPR032823">
    <property type="entry name" value="BCA_ABC_TP_C"/>
</dbReference>
<dbReference type="PROSITE" id="PS50893">
    <property type="entry name" value="ABC_TRANSPORTER_2"/>
    <property type="match status" value="1"/>
</dbReference>
<accession>A0A3E1R976</accession>
<keyword evidence="7" id="KW-1185">Reference proteome</keyword>
<name>A0A3E1R976_9BURK</name>
<keyword evidence="2" id="KW-1003">Cell membrane</keyword>
<dbReference type="RefSeq" id="WP_117179799.1">
    <property type="nucleotide sequence ID" value="NZ_QFZK01000019.1"/>
</dbReference>
<organism evidence="6 7">
    <name type="scientific">Rhodoferax lacus</name>
    <dbReference type="NCBI Taxonomy" id="2184758"/>
    <lineage>
        <taxon>Bacteria</taxon>
        <taxon>Pseudomonadati</taxon>
        <taxon>Pseudomonadota</taxon>
        <taxon>Betaproteobacteria</taxon>
        <taxon>Burkholderiales</taxon>
        <taxon>Comamonadaceae</taxon>
        <taxon>Rhodoferax</taxon>
    </lineage>
</organism>
<sequence length="251" mass="26763">MATLELKGVRRNFGGVKAVDGVSLQVRSGTVTGLIGPNGSGKSTVVNLIAGVLKLTSGEISLDGSNISTEPADSVARRGVARTFQNIRLLPEASVLDNVVIGFYRLEKASLMASLLGLPSSRKESRELRERGRALLAQFDMSAYENVAAGGLAYGYQRRVEMMRAVASSPEILLLDEPVAGMNDVEARALGKIFARLAEQGMGVLVIEHNTRFVSELCQEVHVLDGGRLIAHGSAQEVMRDPAVIAAYLGN</sequence>
<protein>
    <submittedName>
        <fullName evidence="6">ABC transporter ATP-binding protein</fullName>
    </submittedName>
</protein>
<dbReference type="GO" id="GO:0005886">
    <property type="term" value="C:plasma membrane"/>
    <property type="evidence" value="ECO:0007669"/>
    <property type="project" value="TreeGrafter"/>
</dbReference>
<keyword evidence="1" id="KW-0813">Transport</keyword>
<evidence type="ECO:0000256" key="3">
    <source>
        <dbReference type="ARBA" id="ARBA00022741"/>
    </source>
</evidence>
<keyword evidence="2" id="KW-0472">Membrane</keyword>
<evidence type="ECO:0000256" key="1">
    <source>
        <dbReference type="ARBA" id="ARBA00022448"/>
    </source>
</evidence>
<dbReference type="FunFam" id="3.40.50.300:FF:000421">
    <property type="entry name" value="Branched-chain amino acid ABC transporter ATP-binding protein"/>
    <property type="match status" value="1"/>
</dbReference>
<dbReference type="AlphaFoldDB" id="A0A3E1R976"/>
<evidence type="ECO:0000256" key="2">
    <source>
        <dbReference type="ARBA" id="ARBA00022475"/>
    </source>
</evidence>
<dbReference type="InterPro" id="IPR003593">
    <property type="entry name" value="AAA+_ATPase"/>
</dbReference>
<dbReference type="GO" id="GO:0015188">
    <property type="term" value="F:L-isoleucine transmembrane transporter activity"/>
    <property type="evidence" value="ECO:0007669"/>
    <property type="project" value="TreeGrafter"/>
</dbReference>
<dbReference type="GO" id="GO:0005304">
    <property type="term" value="F:L-valine transmembrane transporter activity"/>
    <property type="evidence" value="ECO:0007669"/>
    <property type="project" value="TreeGrafter"/>
</dbReference>
<dbReference type="Proteomes" id="UP000260665">
    <property type="component" value="Unassembled WGS sequence"/>
</dbReference>
<dbReference type="SUPFAM" id="SSF52540">
    <property type="entry name" value="P-loop containing nucleoside triphosphate hydrolases"/>
    <property type="match status" value="1"/>
</dbReference>
<keyword evidence="4 6" id="KW-0067">ATP-binding</keyword>
<evidence type="ECO:0000259" key="5">
    <source>
        <dbReference type="PROSITE" id="PS50893"/>
    </source>
</evidence>
<reference evidence="6 7" key="1">
    <citation type="submission" date="2018-05" db="EMBL/GenBank/DDBJ databases">
        <title>Rhodoferax soyangensis sp.nov., isolated from an oligotrophic freshwater lake.</title>
        <authorList>
            <person name="Park M."/>
        </authorList>
    </citation>
    <scope>NUCLEOTIDE SEQUENCE [LARGE SCALE GENOMIC DNA]</scope>
    <source>
        <strain evidence="6 7">IMCC26218</strain>
    </source>
</reference>
<dbReference type="InterPro" id="IPR051120">
    <property type="entry name" value="ABC_AA/LPS_Transport"/>
</dbReference>
<dbReference type="Gene3D" id="3.40.50.300">
    <property type="entry name" value="P-loop containing nucleotide triphosphate hydrolases"/>
    <property type="match status" value="1"/>
</dbReference>
<dbReference type="Pfam" id="PF00005">
    <property type="entry name" value="ABC_tran"/>
    <property type="match status" value="1"/>
</dbReference>
<dbReference type="PANTHER" id="PTHR45772:SF7">
    <property type="entry name" value="AMINO ACID ABC TRANSPORTER ATP-BINDING PROTEIN"/>
    <property type="match status" value="1"/>
</dbReference>
<dbReference type="GO" id="GO:0016887">
    <property type="term" value="F:ATP hydrolysis activity"/>
    <property type="evidence" value="ECO:0007669"/>
    <property type="project" value="InterPro"/>
</dbReference>
<dbReference type="GO" id="GO:0005524">
    <property type="term" value="F:ATP binding"/>
    <property type="evidence" value="ECO:0007669"/>
    <property type="project" value="UniProtKB-KW"/>
</dbReference>
<dbReference type="SMART" id="SM00382">
    <property type="entry name" value="AAA"/>
    <property type="match status" value="1"/>
</dbReference>
<dbReference type="PANTHER" id="PTHR45772">
    <property type="entry name" value="CONSERVED COMPONENT OF ABC TRANSPORTER FOR NATURAL AMINO ACIDS-RELATED"/>
    <property type="match status" value="1"/>
</dbReference>
<dbReference type="InterPro" id="IPR003439">
    <property type="entry name" value="ABC_transporter-like_ATP-bd"/>
</dbReference>
<dbReference type="EMBL" id="QFZK01000019">
    <property type="protein sequence ID" value="RFO95240.1"/>
    <property type="molecule type" value="Genomic_DNA"/>
</dbReference>
<dbReference type="OrthoDB" id="9781337at2"/>
<evidence type="ECO:0000313" key="6">
    <source>
        <dbReference type="EMBL" id="RFO95240.1"/>
    </source>
</evidence>
<dbReference type="GO" id="GO:1903805">
    <property type="term" value="P:L-valine import across plasma membrane"/>
    <property type="evidence" value="ECO:0007669"/>
    <property type="project" value="TreeGrafter"/>
</dbReference>
<dbReference type="Pfam" id="PF12399">
    <property type="entry name" value="BCA_ABC_TP_C"/>
    <property type="match status" value="1"/>
</dbReference>
<feature type="domain" description="ABC transporter" evidence="5">
    <location>
        <begin position="4"/>
        <end position="251"/>
    </location>
</feature>